<keyword evidence="3 11" id="KW-0547">Nucleotide-binding</keyword>
<dbReference type="CDD" id="cd19500">
    <property type="entry name" value="RecA-like_Lon"/>
    <property type="match status" value="1"/>
</dbReference>
<dbReference type="SUPFAM" id="SSF52540">
    <property type="entry name" value="P-loop containing nucleoside triphosphate hydrolases"/>
    <property type="match status" value="1"/>
</dbReference>
<dbReference type="InterPro" id="IPR003959">
    <property type="entry name" value="ATPase_AAA_core"/>
</dbReference>
<dbReference type="AlphaFoldDB" id="A0A507CZ63"/>
<feature type="region of interest" description="Disordered" evidence="14">
    <location>
        <begin position="281"/>
        <end position="320"/>
    </location>
</feature>
<comment type="catalytic activity">
    <reaction evidence="10 11">
        <text>Hydrolysis of proteins in presence of ATP.</text>
        <dbReference type="EC" id="3.4.21.53"/>
    </reaction>
</comment>
<dbReference type="GO" id="GO:0034599">
    <property type="term" value="P:cellular response to oxidative stress"/>
    <property type="evidence" value="ECO:0007669"/>
    <property type="project" value="UniProtKB-UniRule"/>
</dbReference>
<evidence type="ECO:0000259" key="15">
    <source>
        <dbReference type="PROSITE" id="PS51786"/>
    </source>
</evidence>
<dbReference type="SMART" id="SM00464">
    <property type="entry name" value="LON"/>
    <property type="match status" value="1"/>
</dbReference>
<dbReference type="FunFam" id="2.30.130.40:FF:000010">
    <property type="entry name" value="Lon protease homolog, mitochondrial"/>
    <property type="match status" value="1"/>
</dbReference>
<dbReference type="SUPFAM" id="SSF88697">
    <property type="entry name" value="PUA domain-like"/>
    <property type="match status" value="1"/>
</dbReference>
<feature type="compositionally biased region" description="Low complexity" evidence="14">
    <location>
        <begin position="281"/>
        <end position="291"/>
    </location>
</feature>
<dbReference type="InterPro" id="IPR027417">
    <property type="entry name" value="P-loop_NTPase"/>
</dbReference>
<keyword evidence="6 11" id="KW-0067">ATP-binding</keyword>
<evidence type="ECO:0000259" key="16">
    <source>
        <dbReference type="PROSITE" id="PS51787"/>
    </source>
</evidence>
<feature type="compositionally biased region" description="Pro residues" evidence="14">
    <location>
        <begin position="121"/>
        <end position="134"/>
    </location>
</feature>
<dbReference type="Gene3D" id="3.30.230.10">
    <property type="match status" value="1"/>
</dbReference>
<feature type="compositionally biased region" description="Gly residues" evidence="14">
    <location>
        <begin position="97"/>
        <end position="114"/>
    </location>
</feature>
<evidence type="ECO:0000256" key="10">
    <source>
        <dbReference type="ARBA" id="ARBA00050665"/>
    </source>
</evidence>
<keyword evidence="8 11" id="KW-0238">DNA-binding</keyword>
<evidence type="ECO:0000256" key="5">
    <source>
        <dbReference type="ARBA" id="ARBA00022825"/>
    </source>
</evidence>
<sequence length="1077" mass="116359">MMSRSSSRLVLARPIAVTAAASSISLQRRMPAKTFSMTRISRKDDGPSAGKQNYRIETDSFGELQVPAESYWGAQTQRSRMNFKEFANMSCVQGNPPSGGGTGHGGGDDAGGGSNNNDSSAPPPSDSDNKPPPASSGGSSGDGKGRRKPRDDKSATESSSSSSHSPVTHALERITIPPIYPQLLAIPLTKRPLFPGFYKSLYIKDPRVIQAIQALMDRRQPWIGVFLSKDNESDIDVVTDINQVHDVGVFAQITNVYHAGPENSALTVVVFPHRRIRASSTVTAVSTSGSAPKKGDGTTPPPSVADNAIPAQSTSTAEESPVLPINQHLTDLGLPLVNAENLVDEPFNPESPVIKATTSEMLNAMRDISSINSITRDQVLTYSAHTGGEAIANPAKLSDFAAAISAGDTAELQAVLESTKVEDRLHKALVVLKKELANAKLQKEISQEVEKKITRKQQEYYLMEQLKGIKKELGLESDGKDKLVEKFKERAVNLNMPKAVKKVFDEELNKLQHLEAAASEFSVTRNYLDWITLIPWGKRSEENFDIGHAMKVLDEDHYGLKDVKDRILEFIAVGKLRGTVEGKIICLVGPPGVGKTSVGKSIAHALGREFFRFSVGGLTDVAEIKGHRRTYVGAMPGKVIQALKKVQTENPLIMIDEIDKLGRGHQGDPASALLELLDPEQNNSFLDHYMDVPVDLSKTLFVCTANTLETIPIPLLDRMEVITLSGYVAEEKVAIASTYLAPAARSAAGLESYNVGLSKDAIEALIKQYCREAGVRNLKKHIDKAFRKAALKIVRDSAPHSGAVETDTSKSGSGRTNVGAAAARRDGQQPVGESVAADKTAFTPIEITAANLKQYVGSPVFTSDRMYRTTPPGVVMGLAWTSMGGSSLYVEAVLESVLSESSKPHFHHTGQMGDVMKESALIAYTHARGLLARRVPENRFFEHARIHMHVPEGATPKDGPSAGVTMASALLSLALDAPVIPNVAMTGELTLTGKVLKIGGVKEKTIAAKRSGVDLIVFPSANQADWDELADYIKDGLDARFVEYYDDIFDVVFKDVDLDRARTCRVLPSPPPSPAAE</sequence>
<dbReference type="Gene3D" id="1.20.5.5270">
    <property type="match status" value="1"/>
</dbReference>
<dbReference type="OrthoDB" id="2411602at2759"/>
<dbReference type="GO" id="GO:0006515">
    <property type="term" value="P:protein quality control for misfolded or incompletely synthesized proteins"/>
    <property type="evidence" value="ECO:0007669"/>
    <property type="project" value="UniProtKB-UniRule"/>
</dbReference>
<dbReference type="InterPro" id="IPR027065">
    <property type="entry name" value="Lon_Prtase"/>
</dbReference>
<comment type="subunit">
    <text evidence="11">Homohexamer or homoheptamer. Organized in a ring with a central cavity.</text>
</comment>
<dbReference type="Gene3D" id="1.10.275.10">
    <property type="entry name" value="Fumarase/aspartase (N-terminal domain)"/>
    <property type="match status" value="1"/>
</dbReference>
<dbReference type="PANTHER" id="PTHR43718">
    <property type="entry name" value="LON PROTEASE"/>
    <property type="match status" value="1"/>
</dbReference>
<evidence type="ECO:0000256" key="13">
    <source>
        <dbReference type="RuleBase" id="RU000591"/>
    </source>
</evidence>
<comment type="caution">
    <text evidence="17">The sequence shown here is derived from an EMBL/GenBank/DDBJ whole genome shotgun (WGS) entry which is preliminary data.</text>
</comment>
<evidence type="ECO:0000256" key="12">
    <source>
        <dbReference type="PROSITE-ProRule" id="PRU01122"/>
    </source>
</evidence>
<feature type="active site" evidence="11 12">
    <location>
        <position position="961"/>
    </location>
</feature>
<dbReference type="InterPro" id="IPR046336">
    <property type="entry name" value="Lon_prtase_N_sf"/>
</dbReference>
<evidence type="ECO:0000256" key="8">
    <source>
        <dbReference type="ARBA" id="ARBA00023125"/>
    </source>
</evidence>
<dbReference type="PROSITE" id="PS51786">
    <property type="entry name" value="LON_PROTEOLYTIC"/>
    <property type="match status" value="1"/>
</dbReference>
<comment type="function">
    <text evidence="11">ATP-dependent serine protease that mediates the selective degradation of misfolded, unassembled or oxidatively damaged polypeptides as well as certain short-lived regulatory proteins in the mitochondrial matrix. May also have a chaperone function in the assembly of inner membrane protein complexes. Participates in the regulation of mitochondrial gene expression and in the maintenance of the integrity of the mitochondrial genome. Binds to mitochondrial DNA in a site-specific manner.</text>
</comment>
<dbReference type="PROSITE" id="PS51787">
    <property type="entry name" value="LON_N"/>
    <property type="match status" value="1"/>
</dbReference>
<dbReference type="InterPro" id="IPR027503">
    <property type="entry name" value="Lonm_euk"/>
</dbReference>
<dbReference type="PANTHER" id="PTHR43718:SF2">
    <property type="entry name" value="LON PROTEASE HOMOLOG, MITOCHONDRIAL"/>
    <property type="match status" value="1"/>
</dbReference>
<proteinExistence type="inferred from homology"/>
<dbReference type="GO" id="GO:0051131">
    <property type="term" value="P:chaperone-mediated protein complex assembly"/>
    <property type="evidence" value="ECO:0007669"/>
    <property type="project" value="UniProtKB-UniRule"/>
</dbReference>
<dbReference type="Pfam" id="PF00004">
    <property type="entry name" value="AAA"/>
    <property type="match status" value="1"/>
</dbReference>
<evidence type="ECO:0000256" key="14">
    <source>
        <dbReference type="SAM" id="MobiDB-lite"/>
    </source>
</evidence>
<comment type="subcellular location">
    <subcellularLocation>
        <location evidence="1 11">Mitochondrion matrix</location>
    </subcellularLocation>
</comment>
<evidence type="ECO:0000256" key="4">
    <source>
        <dbReference type="ARBA" id="ARBA00022801"/>
    </source>
</evidence>
<feature type="region of interest" description="Disordered" evidence="14">
    <location>
        <begin position="89"/>
        <end position="169"/>
    </location>
</feature>
<organism evidence="17 18">
    <name type="scientific">Synchytrium endobioticum</name>
    <dbReference type="NCBI Taxonomy" id="286115"/>
    <lineage>
        <taxon>Eukaryota</taxon>
        <taxon>Fungi</taxon>
        <taxon>Fungi incertae sedis</taxon>
        <taxon>Chytridiomycota</taxon>
        <taxon>Chytridiomycota incertae sedis</taxon>
        <taxon>Chytridiomycetes</taxon>
        <taxon>Synchytriales</taxon>
        <taxon>Synchytriaceae</taxon>
        <taxon>Synchytrium</taxon>
    </lineage>
</organism>
<dbReference type="VEuPathDB" id="FungiDB:SeMB42_g02762"/>
<evidence type="ECO:0000256" key="6">
    <source>
        <dbReference type="ARBA" id="ARBA00022840"/>
    </source>
</evidence>
<dbReference type="InterPro" id="IPR054594">
    <property type="entry name" value="Lon_lid"/>
</dbReference>
<dbReference type="InterPro" id="IPR008268">
    <property type="entry name" value="Peptidase_S16_AS"/>
</dbReference>
<evidence type="ECO:0000256" key="7">
    <source>
        <dbReference type="ARBA" id="ARBA00022946"/>
    </source>
</evidence>
<feature type="active site" evidence="11 12">
    <location>
        <position position="1004"/>
    </location>
</feature>
<dbReference type="Gene3D" id="1.10.8.60">
    <property type="match status" value="1"/>
</dbReference>
<name>A0A507CZ63_9FUNG</name>
<dbReference type="Pfam" id="PF22667">
    <property type="entry name" value="Lon_lid"/>
    <property type="match status" value="1"/>
</dbReference>
<dbReference type="Pfam" id="PF05362">
    <property type="entry name" value="Lon_C"/>
    <property type="match status" value="1"/>
</dbReference>
<protein>
    <recommendedName>
        <fullName evidence="11">Lon protease homolog, mitochondrial</fullName>
        <ecNumber evidence="11">3.4.21.53</ecNumber>
    </recommendedName>
</protein>
<dbReference type="InterPro" id="IPR003593">
    <property type="entry name" value="AAA+_ATPase"/>
</dbReference>
<dbReference type="GO" id="GO:0070407">
    <property type="term" value="P:oxidation-dependent protein catabolic process"/>
    <property type="evidence" value="ECO:0007669"/>
    <property type="project" value="UniProtKB-UniRule"/>
</dbReference>
<feature type="binding site" evidence="11">
    <location>
        <begin position="589"/>
        <end position="596"/>
    </location>
    <ligand>
        <name>ATP</name>
        <dbReference type="ChEBI" id="CHEBI:30616"/>
    </ligand>
</feature>
<keyword evidence="7" id="KW-0809">Transit peptide</keyword>
<dbReference type="Proteomes" id="UP000320475">
    <property type="component" value="Unassembled WGS sequence"/>
</dbReference>
<feature type="domain" description="Lon proteolytic" evidence="15">
    <location>
        <begin position="869"/>
        <end position="1055"/>
    </location>
</feature>
<evidence type="ECO:0000256" key="2">
    <source>
        <dbReference type="ARBA" id="ARBA00022670"/>
    </source>
</evidence>
<evidence type="ECO:0000256" key="3">
    <source>
        <dbReference type="ARBA" id="ARBA00022741"/>
    </source>
</evidence>
<evidence type="ECO:0000313" key="18">
    <source>
        <dbReference type="Proteomes" id="UP000320475"/>
    </source>
</evidence>
<dbReference type="GO" id="GO:0016887">
    <property type="term" value="F:ATP hydrolysis activity"/>
    <property type="evidence" value="ECO:0007669"/>
    <property type="project" value="UniProtKB-UniRule"/>
</dbReference>
<dbReference type="Pfam" id="PF02190">
    <property type="entry name" value="LON_substr_bdg"/>
    <property type="match status" value="1"/>
</dbReference>
<dbReference type="GO" id="GO:0043565">
    <property type="term" value="F:sequence-specific DNA binding"/>
    <property type="evidence" value="ECO:0007669"/>
    <property type="project" value="UniProtKB-UniRule"/>
</dbReference>
<feature type="region of interest" description="Disordered" evidence="14">
    <location>
        <begin position="800"/>
        <end position="834"/>
    </location>
</feature>
<feature type="domain" description="Lon N-terminal" evidence="16">
    <location>
        <begin position="183"/>
        <end position="436"/>
    </location>
</feature>
<dbReference type="InterPro" id="IPR020568">
    <property type="entry name" value="Ribosomal_Su5_D2-typ_SF"/>
</dbReference>
<reference evidence="17 18" key="1">
    <citation type="journal article" date="2019" name="Sci. Rep.">
        <title>Comparative genomics of chytrid fungi reveal insights into the obligate biotrophic and pathogenic lifestyle of Synchytrium endobioticum.</title>
        <authorList>
            <person name="van de Vossenberg B.T.L.H."/>
            <person name="Warris S."/>
            <person name="Nguyen H.D.T."/>
            <person name="van Gent-Pelzer M.P.E."/>
            <person name="Joly D.L."/>
            <person name="van de Geest H.C."/>
            <person name="Bonants P.J.M."/>
            <person name="Smith D.S."/>
            <person name="Levesque C.A."/>
            <person name="van der Lee T.A.J."/>
        </authorList>
    </citation>
    <scope>NUCLEOTIDE SEQUENCE [LARGE SCALE GENOMIC DNA]</scope>
    <source>
        <strain evidence="17 18">LEV6574</strain>
    </source>
</reference>
<dbReference type="EC" id="3.4.21.53" evidence="11"/>
<dbReference type="GO" id="GO:0005524">
    <property type="term" value="F:ATP binding"/>
    <property type="evidence" value="ECO:0007669"/>
    <property type="project" value="UniProtKB-UniRule"/>
</dbReference>
<gene>
    <name evidence="11" type="primary">PIM1</name>
    <name evidence="17" type="ORF">SeLEV6574_g04507</name>
</gene>
<dbReference type="Gene3D" id="2.30.130.40">
    <property type="entry name" value="LON domain-like"/>
    <property type="match status" value="1"/>
</dbReference>
<dbReference type="FunFam" id="1.20.5.5270:FF:000001">
    <property type="entry name" value="Lon protease homolog, mitochondrial"/>
    <property type="match status" value="1"/>
</dbReference>
<dbReference type="GO" id="GO:0004252">
    <property type="term" value="F:serine-type endopeptidase activity"/>
    <property type="evidence" value="ECO:0007669"/>
    <property type="project" value="UniProtKB-UniRule"/>
</dbReference>
<comment type="similarity">
    <text evidence="11 12 13">Belongs to the peptidase S16 family.</text>
</comment>
<dbReference type="PRINTS" id="PR00830">
    <property type="entry name" value="ENDOLAPTASE"/>
</dbReference>
<dbReference type="SMART" id="SM00382">
    <property type="entry name" value="AAA"/>
    <property type="match status" value="1"/>
</dbReference>
<accession>A0A507CZ63</accession>
<dbReference type="GO" id="GO:0007005">
    <property type="term" value="P:mitochondrion organization"/>
    <property type="evidence" value="ECO:0007669"/>
    <property type="project" value="TreeGrafter"/>
</dbReference>
<dbReference type="PROSITE" id="PS01046">
    <property type="entry name" value="LON_SER"/>
    <property type="match status" value="1"/>
</dbReference>
<evidence type="ECO:0000313" key="17">
    <source>
        <dbReference type="EMBL" id="TPX44435.1"/>
    </source>
</evidence>
<dbReference type="VEuPathDB" id="FungiDB:SeMB42_g02760"/>
<dbReference type="InterPro" id="IPR008269">
    <property type="entry name" value="Lon_proteolytic"/>
</dbReference>
<dbReference type="InterPro" id="IPR003111">
    <property type="entry name" value="Lon_prtase_N"/>
</dbReference>
<dbReference type="InterPro" id="IPR014721">
    <property type="entry name" value="Ribsml_uS5_D2-typ_fold_subgr"/>
</dbReference>
<evidence type="ECO:0000256" key="11">
    <source>
        <dbReference type="HAMAP-Rule" id="MF_03120"/>
    </source>
</evidence>
<dbReference type="InterPro" id="IPR024083">
    <property type="entry name" value="Fumarase/histidase_N"/>
</dbReference>
<keyword evidence="5 11" id="KW-0720">Serine protease</keyword>
<dbReference type="SUPFAM" id="SSF54211">
    <property type="entry name" value="Ribosomal protein S5 domain 2-like"/>
    <property type="match status" value="1"/>
</dbReference>
<dbReference type="GO" id="GO:0003697">
    <property type="term" value="F:single-stranded DNA binding"/>
    <property type="evidence" value="ECO:0007669"/>
    <property type="project" value="TreeGrafter"/>
</dbReference>
<dbReference type="FunFam" id="3.30.230.10:FF:000015">
    <property type="entry name" value="Lon protease homolog, mitochondrial"/>
    <property type="match status" value="1"/>
</dbReference>
<dbReference type="GO" id="GO:0005759">
    <property type="term" value="C:mitochondrial matrix"/>
    <property type="evidence" value="ECO:0007669"/>
    <property type="project" value="UniProtKB-SubCell"/>
</dbReference>
<dbReference type="GO" id="GO:0004176">
    <property type="term" value="F:ATP-dependent peptidase activity"/>
    <property type="evidence" value="ECO:0007669"/>
    <property type="project" value="UniProtKB-UniRule"/>
</dbReference>
<dbReference type="Gene3D" id="3.40.50.300">
    <property type="entry name" value="P-loop containing nucleotide triphosphate hydrolases"/>
    <property type="match status" value="1"/>
</dbReference>
<dbReference type="Gene3D" id="1.20.58.1480">
    <property type="match status" value="1"/>
</dbReference>
<dbReference type="NCBIfam" id="TIGR00763">
    <property type="entry name" value="lon"/>
    <property type="match status" value="1"/>
</dbReference>
<dbReference type="FunFam" id="3.40.50.300:FF:000021">
    <property type="entry name" value="Lon protease homolog"/>
    <property type="match status" value="1"/>
</dbReference>
<evidence type="ECO:0000256" key="9">
    <source>
        <dbReference type="ARBA" id="ARBA00023128"/>
    </source>
</evidence>
<dbReference type="HAMAP" id="MF_03120">
    <property type="entry name" value="lonm_euk"/>
    <property type="match status" value="1"/>
</dbReference>
<dbReference type="InterPro" id="IPR004815">
    <property type="entry name" value="Lon_bac/euk-typ"/>
</dbReference>
<dbReference type="InterPro" id="IPR015947">
    <property type="entry name" value="PUA-like_sf"/>
</dbReference>
<keyword evidence="2 11" id="KW-0645">Protease</keyword>
<dbReference type="EMBL" id="QEAM01000183">
    <property type="protein sequence ID" value="TPX44435.1"/>
    <property type="molecule type" value="Genomic_DNA"/>
</dbReference>
<keyword evidence="4 11" id="KW-0378">Hydrolase</keyword>
<evidence type="ECO:0000256" key="1">
    <source>
        <dbReference type="ARBA" id="ARBA00004305"/>
    </source>
</evidence>
<keyword evidence="9 11" id="KW-0496">Mitochondrion</keyword>